<evidence type="ECO:0000313" key="4">
    <source>
        <dbReference type="Proteomes" id="UP000054843"/>
    </source>
</evidence>
<dbReference type="OrthoDB" id="4951845at2759"/>
<protein>
    <submittedName>
        <fullName evidence="3">Glutathione S-transferase</fullName>
    </submittedName>
</protein>
<dbReference type="GO" id="GO:0006749">
    <property type="term" value="P:glutathione metabolic process"/>
    <property type="evidence" value="ECO:0007669"/>
    <property type="project" value="TreeGrafter"/>
</dbReference>
<reference evidence="3 4" key="1">
    <citation type="submission" date="2015-01" db="EMBL/GenBank/DDBJ databases">
        <title>Evolution of Trichinella species and genotypes.</title>
        <authorList>
            <person name="Korhonen P.K."/>
            <person name="Edoardo P."/>
            <person name="Giuseppe L.R."/>
            <person name="Gasser R.B."/>
        </authorList>
    </citation>
    <scope>NUCLEOTIDE SEQUENCE [LARGE SCALE GENOMIC DNA]</scope>
    <source>
        <strain evidence="3">ISS1980</strain>
    </source>
</reference>
<feature type="domain" description="GST C-terminal" evidence="2">
    <location>
        <begin position="85"/>
        <end position="194"/>
    </location>
</feature>
<evidence type="ECO:0000313" key="3">
    <source>
        <dbReference type="EMBL" id="KRZ65836.1"/>
    </source>
</evidence>
<dbReference type="PROSITE" id="PS50404">
    <property type="entry name" value="GST_NTER"/>
    <property type="match status" value="1"/>
</dbReference>
<dbReference type="PANTHER" id="PTHR11571">
    <property type="entry name" value="GLUTATHIONE S-TRANSFERASE"/>
    <property type="match status" value="1"/>
</dbReference>
<organism evidence="3 4">
    <name type="scientific">Trichinella papuae</name>
    <dbReference type="NCBI Taxonomy" id="268474"/>
    <lineage>
        <taxon>Eukaryota</taxon>
        <taxon>Metazoa</taxon>
        <taxon>Ecdysozoa</taxon>
        <taxon>Nematoda</taxon>
        <taxon>Enoplea</taxon>
        <taxon>Dorylaimia</taxon>
        <taxon>Trichinellida</taxon>
        <taxon>Trichinellidae</taxon>
        <taxon>Trichinella</taxon>
    </lineage>
</organism>
<proteinExistence type="predicted"/>
<dbReference type="Pfam" id="PF14497">
    <property type="entry name" value="GST_C_3"/>
    <property type="match status" value="1"/>
</dbReference>
<dbReference type="InterPro" id="IPR004045">
    <property type="entry name" value="Glutathione_S-Trfase_N"/>
</dbReference>
<dbReference type="Gene3D" id="1.20.1050.130">
    <property type="match status" value="1"/>
</dbReference>
<feature type="domain" description="GST N-terminal" evidence="1">
    <location>
        <begin position="11"/>
        <end position="88"/>
    </location>
</feature>
<dbReference type="InterPro" id="IPR004046">
    <property type="entry name" value="GST_C"/>
</dbReference>
<dbReference type="AlphaFoldDB" id="A0A0V1M2Q8"/>
<comment type="caution">
    <text evidence="3">The sequence shown here is derived from an EMBL/GenBank/DDBJ whole genome shotgun (WGS) entry which is preliminary data.</text>
</comment>
<dbReference type="PROSITE" id="PS50405">
    <property type="entry name" value="GST_CTER"/>
    <property type="match status" value="1"/>
</dbReference>
<feature type="non-terminal residue" evidence="3">
    <location>
        <position position="1"/>
    </location>
</feature>
<accession>A0A0V1M2Q8</accession>
<keyword evidence="3" id="KW-0808">Transferase</keyword>
<dbReference type="EMBL" id="JYDO01000289">
    <property type="protein sequence ID" value="KRZ65836.1"/>
    <property type="molecule type" value="Genomic_DNA"/>
</dbReference>
<dbReference type="Proteomes" id="UP000054843">
    <property type="component" value="Unassembled WGS sequence"/>
</dbReference>
<dbReference type="SUPFAM" id="SSF47616">
    <property type="entry name" value="GST C-terminal domain-like"/>
    <property type="match status" value="1"/>
</dbReference>
<evidence type="ECO:0000259" key="1">
    <source>
        <dbReference type="PROSITE" id="PS50404"/>
    </source>
</evidence>
<dbReference type="InterPro" id="IPR050213">
    <property type="entry name" value="GST_superfamily"/>
</dbReference>
<sequence>LKHCEGMPVFRRFTIKCFRSSLFVEQMRLLFRDQQVSYYENIIDSGNVNGLEATEINHDLPCLYDGEQQIDKLGATMRHLGRVFDLYGSADQMTYVDIVYEALRTLQQEYMEFVIFVGQWFLINRLPEHMPFLDEQLYGKMYFLNERISFVDYTMVEMLRLLLTVDENSLNAYPSVLQFYENMRNRPNIAAYLQ</sequence>
<dbReference type="InterPro" id="IPR010987">
    <property type="entry name" value="Glutathione-S-Trfase_C-like"/>
</dbReference>
<dbReference type="InterPro" id="IPR036282">
    <property type="entry name" value="Glutathione-S-Trfase_C_sf"/>
</dbReference>
<evidence type="ECO:0000259" key="2">
    <source>
        <dbReference type="PROSITE" id="PS50405"/>
    </source>
</evidence>
<dbReference type="STRING" id="268474.A0A0V1M2Q8"/>
<gene>
    <name evidence="3" type="ORF">T10_6833</name>
</gene>
<name>A0A0V1M2Q8_9BILA</name>
<dbReference type="GO" id="GO:0004364">
    <property type="term" value="F:glutathione transferase activity"/>
    <property type="evidence" value="ECO:0007669"/>
    <property type="project" value="UniProtKB-ARBA"/>
</dbReference>
<dbReference type="PANTHER" id="PTHR11571:SF141">
    <property type="entry name" value="GLUTATHIONE S-TRANSFERASE"/>
    <property type="match status" value="1"/>
</dbReference>
<keyword evidence="4" id="KW-1185">Reference proteome</keyword>
<dbReference type="GO" id="GO:0005829">
    <property type="term" value="C:cytosol"/>
    <property type="evidence" value="ECO:0007669"/>
    <property type="project" value="TreeGrafter"/>
</dbReference>